<dbReference type="GO" id="GO:0004648">
    <property type="term" value="F:O-phospho-L-serine:2-oxoglutarate aminotransferase activity"/>
    <property type="evidence" value="ECO:0007669"/>
    <property type="project" value="UniProtKB-UniRule"/>
</dbReference>
<evidence type="ECO:0000256" key="1">
    <source>
        <dbReference type="ARBA" id="ARBA00004915"/>
    </source>
</evidence>
<comment type="function">
    <text evidence="12">Catalyzes the reversible conversion of 3-phosphohydroxypyruvate to phosphoserine and of 3-hydroxy-2-oxo-4-phosphonooxybutanoate to phosphohydroxythreonine.</text>
</comment>
<dbReference type="KEGG" id="sfc:Spiaf_2701"/>
<feature type="binding site" evidence="12">
    <location>
        <position position="169"/>
    </location>
    <ligand>
        <name>pyridoxal 5'-phosphate</name>
        <dbReference type="ChEBI" id="CHEBI:597326"/>
    </ligand>
</feature>
<evidence type="ECO:0000256" key="13">
    <source>
        <dbReference type="RuleBase" id="RU004505"/>
    </source>
</evidence>
<comment type="pathway">
    <text evidence="2 12 13">Amino-acid biosynthesis; L-serine biosynthesis; L-serine from 3-phospho-D-glycerate: step 2/3.</text>
</comment>
<dbReference type="InterPro" id="IPR015424">
    <property type="entry name" value="PyrdxlP-dep_Trfase"/>
</dbReference>
<dbReference type="PANTHER" id="PTHR43247:SF1">
    <property type="entry name" value="PHOSPHOSERINE AMINOTRANSFERASE"/>
    <property type="match status" value="1"/>
</dbReference>
<dbReference type="InterPro" id="IPR015421">
    <property type="entry name" value="PyrdxlP-dep_Trfase_major"/>
</dbReference>
<name>H9UMI3_SPIAZ</name>
<reference evidence="16" key="1">
    <citation type="journal article" date="2013" name="Stand. Genomic Sci.">
        <title>Complete genome sequence of the halophilic bacterium Spirochaeta africana type strain (Z-7692(T)) from the alkaline Lake Magadi in the East African Rift.</title>
        <authorList>
            <person name="Liolos K."/>
            <person name="Abt B."/>
            <person name="Scheuner C."/>
            <person name="Teshima H."/>
            <person name="Held B."/>
            <person name="Lapidus A."/>
            <person name="Nolan M."/>
            <person name="Lucas S."/>
            <person name="Deshpande S."/>
            <person name="Cheng J.F."/>
            <person name="Tapia R."/>
            <person name="Goodwin L.A."/>
            <person name="Pitluck S."/>
            <person name="Pagani I."/>
            <person name="Ivanova N."/>
            <person name="Mavromatis K."/>
            <person name="Mikhailova N."/>
            <person name="Huntemann M."/>
            <person name="Pati A."/>
            <person name="Chen A."/>
            <person name="Palaniappan K."/>
            <person name="Land M."/>
            <person name="Rohde M."/>
            <person name="Tindall B.J."/>
            <person name="Detter J.C."/>
            <person name="Goker M."/>
            <person name="Bristow J."/>
            <person name="Eisen J.A."/>
            <person name="Markowitz V."/>
            <person name="Hugenholtz P."/>
            <person name="Woyke T."/>
            <person name="Klenk H.P."/>
            <person name="Kyrpides N.C."/>
        </authorList>
    </citation>
    <scope>NUCLEOTIDE SEQUENCE</scope>
    <source>
        <strain evidence="16">ATCC 700263 / DSM 8902 / Z-7692</strain>
    </source>
</reference>
<dbReference type="GO" id="GO:0008615">
    <property type="term" value="P:pyridoxine biosynthetic process"/>
    <property type="evidence" value="ECO:0007669"/>
    <property type="project" value="UniProtKB-UniRule"/>
</dbReference>
<feature type="binding site" evidence="12">
    <location>
        <position position="41"/>
    </location>
    <ligand>
        <name>L-glutamate</name>
        <dbReference type="ChEBI" id="CHEBI:29985"/>
    </ligand>
</feature>
<evidence type="ECO:0000259" key="14">
    <source>
        <dbReference type="Pfam" id="PF00266"/>
    </source>
</evidence>
<comment type="catalytic activity">
    <reaction evidence="11 12 13">
        <text>O-phospho-L-serine + 2-oxoglutarate = 3-phosphooxypyruvate + L-glutamate</text>
        <dbReference type="Rhea" id="RHEA:14329"/>
        <dbReference type="ChEBI" id="CHEBI:16810"/>
        <dbReference type="ChEBI" id="CHEBI:18110"/>
        <dbReference type="ChEBI" id="CHEBI:29985"/>
        <dbReference type="ChEBI" id="CHEBI:57524"/>
        <dbReference type="EC" id="2.6.1.52"/>
    </reaction>
</comment>
<evidence type="ECO:0000256" key="11">
    <source>
        <dbReference type="ARBA" id="ARBA00049007"/>
    </source>
</evidence>
<feature type="binding site" evidence="12">
    <location>
        <position position="149"/>
    </location>
    <ligand>
        <name>pyridoxal 5'-phosphate</name>
        <dbReference type="ChEBI" id="CHEBI:597326"/>
    </ligand>
</feature>
<dbReference type="PROSITE" id="PS00595">
    <property type="entry name" value="AA_TRANSFER_CLASS_5"/>
    <property type="match status" value="1"/>
</dbReference>
<dbReference type="NCBIfam" id="TIGR01364">
    <property type="entry name" value="serC_1"/>
    <property type="match status" value="1"/>
</dbReference>
<dbReference type="FunFam" id="3.90.1150.10:FF:000006">
    <property type="entry name" value="Phosphoserine aminotransferase"/>
    <property type="match status" value="1"/>
</dbReference>
<dbReference type="UniPathway" id="UPA00244">
    <property type="reaction ID" value="UER00311"/>
</dbReference>
<dbReference type="InterPro" id="IPR000192">
    <property type="entry name" value="Aminotrans_V_dom"/>
</dbReference>
<evidence type="ECO:0000256" key="12">
    <source>
        <dbReference type="HAMAP-Rule" id="MF_00160"/>
    </source>
</evidence>
<keyword evidence="16" id="KW-1185">Reference proteome</keyword>
<comment type="caution">
    <text evidence="12">Lacks conserved residue(s) required for the propagation of feature annotation.</text>
</comment>
<keyword evidence="5 12" id="KW-0028">Amino-acid biosynthesis</keyword>
<evidence type="ECO:0000256" key="8">
    <source>
        <dbReference type="ARBA" id="ARBA00023096"/>
    </source>
</evidence>
<feature type="domain" description="Aminotransferase class V" evidence="14">
    <location>
        <begin position="4"/>
        <end position="346"/>
    </location>
</feature>
<dbReference type="EMBL" id="CP003282">
    <property type="protein sequence ID" value="AFG38726.1"/>
    <property type="molecule type" value="Genomic_DNA"/>
</dbReference>
<evidence type="ECO:0000256" key="4">
    <source>
        <dbReference type="ARBA" id="ARBA00022576"/>
    </source>
</evidence>
<dbReference type="UniPathway" id="UPA00135">
    <property type="reaction ID" value="UER00197"/>
</dbReference>
<dbReference type="PATRIC" id="fig|889378.3.peg.2674"/>
<comment type="pathway">
    <text evidence="1 12">Cofactor biosynthesis; pyridoxine 5'-phosphate biosynthesis; pyridoxine 5'-phosphate from D-erythrose 4-phosphate: step 3/5.</text>
</comment>
<dbReference type="eggNOG" id="COG1932">
    <property type="taxonomic scope" value="Bacteria"/>
</dbReference>
<evidence type="ECO:0000256" key="6">
    <source>
        <dbReference type="ARBA" id="ARBA00022679"/>
    </source>
</evidence>
<comment type="subcellular location">
    <subcellularLocation>
        <location evidence="12">Cytoplasm</location>
    </subcellularLocation>
</comment>
<dbReference type="CDD" id="cd00611">
    <property type="entry name" value="PSAT_like"/>
    <property type="match status" value="1"/>
</dbReference>
<evidence type="ECO:0000256" key="5">
    <source>
        <dbReference type="ARBA" id="ARBA00022605"/>
    </source>
</evidence>
<protein>
    <recommendedName>
        <fullName evidence="12">Phosphoserine aminotransferase</fullName>
        <ecNumber evidence="12">2.6.1.52</ecNumber>
    </recommendedName>
    <alternativeName>
        <fullName evidence="12">Phosphohydroxythreonine aminotransferase</fullName>
        <shortName evidence="12">PSAT</shortName>
    </alternativeName>
</protein>
<comment type="catalytic activity">
    <reaction evidence="10 12">
        <text>4-(phosphooxy)-L-threonine + 2-oxoglutarate = (R)-3-hydroxy-2-oxo-4-phosphooxybutanoate + L-glutamate</text>
        <dbReference type="Rhea" id="RHEA:16573"/>
        <dbReference type="ChEBI" id="CHEBI:16810"/>
        <dbReference type="ChEBI" id="CHEBI:29985"/>
        <dbReference type="ChEBI" id="CHEBI:58452"/>
        <dbReference type="ChEBI" id="CHEBI:58538"/>
        <dbReference type="EC" id="2.6.1.52"/>
    </reaction>
</comment>
<dbReference type="RefSeq" id="WP_014456708.1">
    <property type="nucleotide sequence ID" value="NC_017098.1"/>
</dbReference>
<dbReference type="STRING" id="889378.Spiaf_2701"/>
<evidence type="ECO:0000256" key="9">
    <source>
        <dbReference type="ARBA" id="ARBA00023299"/>
    </source>
</evidence>
<dbReference type="AlphaFoldDB" id="H9UMI3"/>
<dbReference type="PIRSF" id="PIRSF000525">
    <property type="entry name" value="SerC"/>
    <property type="match status" value="1"/>
</dbReference>
<dbReference type="PANTHER" id="PTHR43247">
    <property type="entry name" value="PHOSPHOSERINE AMINOTRANSFERASE"/>
    <property type="match status" value="1"/>
</dbReference>
<keyword evidence="9 12" id="KW-0718">Serine biosynthesis</keyword>
<evidence type="ECO:0000256" key="10">
    <source>
        <dbReference type="ARBA" id="ARBA00047630"/>
    </source>
</evidence>
<evidence type="ECO:0000256" key="7">
    <source>
        <dbReference type="ARBA" id="ARBA00022898"/>
    </source>
</evidence>
<feature type="modified residue" description="N6-(pyridoxal phosphate)lysine" evidence="12">
    <location>
        <position position="193"/>
    </location>
</feature>
<dbReference type="Gene3D" id="3.40.640.10">
    <property type="entry name" value="Type I PLP-dependent aspartate aminotransferase-like (Major domain)"/>
    <property type="match status" value="1"/>
</dbReference>
<dbReference type="GO" id="GO:0005737">
    <property type="term" value="C:cytoplasm"/>
    <property type="evidence" value="ECO:0007669"/>
    <property type="project" value="UniProtKB-SubCell"/>
</dbReference>
<organism evidence="15 16">
    <name type="scientific">Spirochaeta africana (strain ATCC 700263 / DSM 8902 / Z-7692)</name>
    <dbReference type="NCBI Taxonomy" id="889378"/>
    <lineage>
        <taxon>Bacteria</taxon>
        <taxon>Pseudomonadati</taxon>
        <taxon>Spirochaetota</taxon>
        <taxon>Spirochaetia</taxon>
        <taxon>Spirochaetales</taxon>
        <taxon>Spirochaetaceae</taxon>
        <taxon>Spirochaeta</taxon>
    </lineage>
</organism>
<dbReference type="FunFam" id="3.40.640.10:FF:000010">
    <property type="entry name" value="Phosphoserine aminotransferase"/>
    <property type="match status" value="1"/>
</dbReference>
<evidence type="ECO:0000313" key="15">
    <source>
        <dbReference type="EMBL" id="AFG38726.1"/>
    </source>
</evidence>
<comment type="subunit">
    <text evidence="12">Homodimer.</text>
</comment>
<dbReference type="InterPro" id="IPR020578">
    <property type="entry name" value="Aminotrans_V_PyrdxlP_BS"/>
</dbReference>
<evidence type="ECO:0000313" key="16">
    <source>
        <dbReference type="Proteomes" id="UP000007383"/>
    </source>
</evidence>
<evidence type="ECO:0000256" key="2">
    <source>
        <dbReference type="ARBA" id="ARBA00005099"/>
    </source>
</evidence>
<feature type="binding site" evidence="12">
    <location>
        <position position="101"/>
    </location>
    <ligand>
        <name>pyridoxal 5'-phosphate</name>
        <dbReference type="ChEBI" id="CHEBI:597326"/>
    </ligand>
</feature>
<dbReference type="GO" id="GO:0030170">
    <property type="term" value="F:pyridoxal phosphate binding"/>
    <property type="evidence" value="ECO:0007669"/>
    <property type="project" value="UniProtKB-UniRule"/>
</dbReference>
<dbReference type="SUPFAM" id="SSF53383">
    <property type="entry name" value="PLP-dependent transferases"/>
    <property type="match status" value="1"/>
</dbReference>
<dbReference type="GO" id="GO:0006564">
    <property type="term" value="P:L-serine biosynthetic process"/>
    <property type="evidence" value="ECO:0007669"/>
    <property type="project" value="UniProtKB-UniRule"/>
</dbReference>
<accession>H9UMI3</accession>
<keyword evidence="4 12" id="KW-0032">Aminotransferase</keyword>
<proteinExistence type="inferred from homology"/>
<keyword evidence="6 12" id="KW-0808">Transferase</keyword>
<dbReference type="HAMAP" id="MF_00160">
    <property type="entry name" value="SerC_aminotrans_5"/>
    <property type="match status" value="1"/>
</dbReference>
<dbReference type="Proteomes" id="UP000007383">
    <property type="component" value="Chromosome"/>
</dbReference>
<feature type="binding site" evidence="12">
    <location>
        <begin position="234"/>
        <end position="235"/>
    </location>
    <ligand>
        <name>pyridoxal 5'-phosphate</name>
        <dbReference type="ChEBI" id="CHEBI:597326"/>
    </ligand>
</feature>
<gene>
    <name evidence="12" type="primary">serC</name>
    <name evidence="15" type="ordered locus">Spiaf_2701</name>
</gene>
<sequence>MRKYNFSAGPSTLPVSVLEALQKDLVEYQGMGLSLIEASHRSPEYDAVHSTTLALVKELLQVPDTHEVLLLQGGATLQFGMIPLNFMGQGGSCDAVMSGSWAKKAIADSAKVGTVNKVFDGKDSSYTTLPDNVTTTAGAAYLHITSNETIEGVQWKNFPDTGDVPLIADASSDIMSRPLPIAKFGMIYAGAQKNLGPAGVTLVIIRKDLLERCPDSLPAYLNYKTHADKDSLYNTPPVFAIWAMGEVLKWIKSNGGLDGVQKLNEQKAQLVYDTIAAHGDFYRCPVDPEVRSTMNVVFRLPTEELEKQFIAAAKDKGMIGLKGHRSVGGCRASLYNAMPLEGAQALADFMTEFAKAHG</sequence>
<keyword evidence="8 12" id="KW-0664">Pyridoxine biosynthesis</keyword>
<dbReference type="HOGENOM" id="CLU_034866_0_2_12"/>
<dbReference type="Pfam" id="PF00266">
    <property type="entry name" value="Aminotran_5"/>
    <property type="match status" value="1"/>
</dbReference>
<dbReference type="NCBIfam" id="NF003764">
    <property type="entry name" value="PRK05355.1"/>
    <property type="match status" value="1"/>
</dbReference>
<keyword evidence="12" id="KW-0963">Cytoplasm</keyword>
<dbReference type="Gene3D" id="3.90.1150.10">
    <property type="entry name" value="Aspartate Aminotransferase, domain 1"/>
    <property type="match status" value="1"/>
</dbReference>
<feature type="binding site" evidence="12">
    <location>
        <begin position="75"/>
        <end position="76"/>
    </location>
    <ligand>
        <name>pyridoxal 5'-phosphate</name>
        <dbReference type="ChEBI" id="CHEBI:597326"/>
    </ligand>
</feature>
<feature type="binding site" evidence="12">
    <location>
        <position position="192"/>
    </location>
    <ligand>
        <name>pyridoxal 5'-phosphate</name>
        <dbReference type="ChEBI" id="CHEBI:597326"/>
    </ligand>
</feature>
<dbReference type="OrthoDB" id="9809412at2"/>
<dbReference type="InterPro" id="IPR022278">
    <property type="entry name" value="Pser_aminoTfrase"/>
</dbReference>
<comment type="similarity">
    <text evidence="3 12">Belongs to the class-V pyridoxal-phosphate-dependent aminotransferase family. SerC subfamily.</text>
</comment>
<dbReference type="EC" id="2.6.1.52" evidence="12"/>
<comment type="cofactor">
    <cofactor evidence="12">
        <name>pyridoxal 5'-phosphate</name>
        <dbReference type="ChEBI" id="CHEBI:597326"/>
    </cofactor>
    <text evidence="12">Binds 1 pyridoxal phosphate per subunit.</text>
</comment>
<keyword evidence="7 12" id="KW-0663">Pyridoxal phosphate</keyword>
<dbReference type="InterPro" id="IPR015422">
    <property type="entry name" value="PyrdxlP-dep_Trfase_small"/>
</dbReference>
<evidence type="ECO:0000256" key="3">
    <source>
        <dbReference type="ARBA" id="ARBA00006904"/>
    </source>
</evidence>